<dbReference type="PROSITE" id="PS51257">
    <property type="entry name" value="PROKAR_LIPOPROTEIN"/>
    <property type="match status" value="1"/>
</dbReference>
<dbReference type="Proteomes" id="UP000600139">
    <property type="component" value="Unassembled WGS sequence"/>
</dbReference>
<accession>A0A934R4P2</accession>
<dbReference type="AlphaFoldDB" id="A0A934R4P2"/>
<proteinExistence type="predicted"/>
<reference evidence="1" key="1">
    <citation type="submission" date="2021-01" db="EMBL/GenBank/DDBJ databases">
        <title>Modified the classification status of verrucomicrobia.</title>
        <authorList>
            <person name="Feng X."/>
        </authorList>
    </citation>
    <scope>NUCLEOTIDE SEQUENCE</scope>
    <source>
        <strain evidence="1">JCM 18052</strain>
    </source>
</reference>
<keyword evidence="2" id="KW-1185">Reference proteome</keyword>
<evidence type="ECO:0000313" key="2">
    <source>
        <dbReference type="Proteomes" id="UP000600139"/>
    </source>
</evidence>
<organism evidence="1 2">
    <name type="scientific">Luteolibacter yonseiensis</name>
    <dbReference type="NCBI Taxonomy" id="1144680"/>
    <lineage>
        <taxon>Bacteria</taxon>
        <taxon>Pseudomonadati</taxon>
        <taxon>Verrucomicrobiota</taxon>
        <taxon>Verrucomicrobiia</taxon>
        <taxon>Verrucomicrobiales</taxon>
        <taxon>Verrucomicrobiaceae</taxon>
        <taxon>Luteolibacter</taxon>
    </lineage>
</organism>
<gene>
    <name evidence="1" type="ORF">JIN84_22255</name>
</gene>
<dbReference type="RefSeq" id="WP_200353305.1">
    <property type="nucleotide sequence ID" value="NZ_BAABHZ010000002.1"/>
</dbReference>
<dbReference type="EMBL" id="JAENIK010000013">
    <property type="protein sequence ID" value="MBK1818358.1"/>
    <property type="molecule type" value="Genomic_DNA"/>
</dbReference>
<evidence type="ECO:0000313" key="1">
    <source>
        <dbReference type="EMBL" id="MBK1818358.1"/>
    </source>
</evidence>
<name>A0A934R4P2_9BACT</name>
<comment type="caution">
    <text evidence="1">The sequence shown here is derived from an EMBL/GenBank/DDBJ whole genome shotgun (WGS) entry which is preliminary data.</text>
</comment>
<sequence length="177" mass="18216">MKPLHLILAASCLLVSCGEKETTTPATTASASAPSSELQAVFAASPKGEAKLIHIARTTAKPGDEVTLSGRVIGTESPFVGGRAAFTLGDPTILKACNENPDDKCETPWDSCCNTKEEKLVALATVQVVGADGRVLKQEIEGVNGLKKLGTVTVTGKVAEGSSPDSLVVNATAIQVQ</sequence>
<protein>
    <recommendedName>
        <fullName evidence="3">Lipoprotein</fullName>
    </recommendedName>
</protein>
<evidence type="ECO:0008006" key="3">
    <source>
        <dbReference type="Google" id="ProtNLM"/>
    </source>
</evidence>